<evidence type="ECO:0000256" key="4">
    <source>
        <dbReference type="ARBA" id="ARBA00022824"/>
    </source>
</evidence>
<dbReference type="Gene3D" id="2.60.120.200">
    <property type="match status" value="1"/>
</dbReference>
<dbReference type="SUPFAM" id="SSF63887">
    <property type="entry name" value="P-domain of calnexin/calreticulin"/>
    <property type="match status" value="1"/>
</dbReference>
<evidence type="ECO:0000256" key="1">
    <source>
        <dbReference type="ARBA" id="ARBA00004389"/>
    </source>
</evidence>
<comment type="subcellular location">
    <subcellularLocation>
        <location evidence="1">Endoplasmic reticulum membrane</location>
        <topology evidence="1">Single-pass membrane protein</topology>
    </subcellularLocation>
</comment>
<dbReference type="GO" id="GO:0036503">
    <property type="term" value="P:ERAD pathway"/>
    <property type="evidence" value="ECO:0007669"/>
    <property type="project" value="TreeGrafter"/>
</dbReference>
<evidence type="ECO:0000256" key="3">
    <source>
        <dbReference type="ARBA" id="ARBA00022692"/>
    </source>
</evidence>
<dbReference type="PROSITE" id="PS00803">
    <property type="entry name" value="CALRETICULIN_1"/>
    <property type="match status" value="1"/>
</dbReference>
<dbReference type="PRINTS" id="PR00626">
    <property type="entry name" value="CALRETICULIN"/>
</dbReference>
<name>A0A2T9Z301_9FUNG</name>
<feature type="signal peptide" evidence="9">
    <location>
        <begin position="1"/>
        <end position="24"/>
    </location>
</feature>
<protein>
    <recommendedName>
        <fullName evidence="14">Calnexin</fullName>
    </recommendedName>
</protein>
<keyword evidence="3 9" id="KW-0812">Transmembrane</keyword>
<evidence type="ECO:0000313" key="13">
    <source>
        <dbReference type="Proteomes" id="UP000245609"/>
    </source>
</evidence>
<dbReference type="EMBL" id="MBFS01002330">
    <property type="protein sequence ID" value="PVU98916.1"/>
    <property type="molecule type" value="Genomic_DNA"/>
</dbReference>
<dbReference type="PANTHER" id="PTHR11073:SF1">
    <property type="entry name" value="CALNEXIN 14D-RELATED"/>
    <property type="match status" value="1"/>
</dbReference>
<dbReference type="GO" id="GO:0006457">
    <property type="term" value="P:protein folding"/>
    <property type="evidence" value="ECO:0007669"/>
    <property type="project" value="InterPro"/>
</dbReference>
<feature type="chain" id="PRO_5036512374" description="Calnexin" evidence="9">
    <location>
        <begin position="25"/>
        <end position="603"/>
    </location>
</feature>
<evidence type="ECO:0000313" key="12">
    <source>
        <dbReference type="EMBL" id="PVV03919.1"/>
    </source>
</evidence>
<feature type="compositionally biased region" description="Basic and acidic residues" evidence="10">
    <location>
        <begin position="577"/>
        <end position="603"/>
    </location>
</feature>
<evidence type="ECO:0000256" key="5">
    <source>
        <dbReference type="ARBA" id="ARBA00022989"/>
    </source>
</evidence>
<feature type="disulfide bond" evidence="8">
    <location>
        <begin position="162"/>
        <end position="211"/>
    </location>
</feature>
<keyword evidence="9" id="KW-0732">Signal</keyword>
<evidence type="ECO:0008006" key="14">
    <source>
        <dbReference type="Google" id="ProtNLM"/>
    </source>
</evidence>
<dbReference type="PANTHER" id="PTHR11073">
    <property type="entry name" value="CALRETICULIN AND CALNEXIN"/>
    <property type="match status" value="1"/>
</dbReference>
<dbReference type="GO" id="GO:0005509">
    <property type="term" value="F:calcium ion binding"/>
    <property type="evidence" value="ECO:0007669"/>
    <property type="project" value="InterPro"/>
</dbReference>
<dbReference type="InterPro" id="IPR001580">
    <property type="entry name" value="Calret/calnex"/>
</dbReference>
<dbReference type="PROSITE" id="PS00805">
    <property type="entry name" value="CALRETICULIN_REPEAT"/>
    <property type="match status" value="1"/>
</dbReference>
<evidence type="ECO:0000256" key="8">
    <source>
        <dbReference type="PIRSR" id="PIRSR601580-3"/>
    </source>
</evidence>
<evidence type="ECO:0000256" key="7">
    <source>
        <dbReference type="ARBA" id="ARBA00023186"/>
    </source>
</evidence>
<comment type="caution">
    <text evidence="11">The sequence shown here is derived from an EMBL/GenBank/DDBJ whole genome shotgun (WGS) entry which is preliminary data.</text>
</comment>
<feature type="region of interest" description="Disordered" evidence="10">
    <location>
        <begin position="573"/>
        <end position="603"/>
    </location>
</feature>
<comment type="similarity">
    <text evidence="2 9">Belongs to the calreticulin family.</text>
</comment>
<feature type="region of interest" description="Disordered" evidence="10">
    <location>
        <begin position="275"/>
        <end position="294"/>
    </location>
</feature>
<evidence type="ECO:0000256" key="10">
    <source>
        <dbReference type="SAM" id="MobiDB-lite"/>
    </source>
</evidence>
<dbReference type="Proteomes" id="UP000245609">
    <property type="component" value="Unassembled WGS sequence"/>
</dbReference>
<keyword evidence="5 9" id="KW-1133">Transmembrane helix</keyword>
<organism evidence="11 13">
    <name type="scientific">Smittium megazygosporum</name>
    <dbReference type="NCBI Taxonomy" id="133381"/>
    <lineage>
        <taxon>Eukaryota</taxon>
        <taxon>Fungi</taxon>
        <taxon>Fungi incertae sedis</taxon>
        <taxon>Zoopagomycota</taxon>
        <taxon>Kickxellomycotina</taxon>
        <taxon>Harpellomycetes</taxon>
        <taxon>Harpellales</taxon>
        <taxon>Legeriomycetaceae</taxon>
        <taxon>Smittium</taxon>
    </lineage>
</organism>
<dbReference type="Pfam" id="PF00262">
    <property type="entry name" value="Calreticulin"/>
    <property type="match status" value="1"/>
</dbReference>
<keyword evidence="13" id="KW-1185">Reference proteome</keyword>
<dbReference type="EMBL" id="MBFS01000180">
    <property type="protein sequence ID" value="PVV03919.1"/>
    <property type="molecule type" value="Genomic_DNA"/>
</dbReference>
<keyword evidence="6 9" id="KW-0472">Membrane</keyword>
<feature type="transmembrane region" description="Helical" evidence="9">
    <location>
        <begin position="547"/>
        <end position="568"/>
    </location>
</feature>
<keyword evidence="8" id="KW-1015">Disulfide bond</keyword>
<reference evidence="11 13" key="1">
    <citation type="journal article" date="2018" name="MBio">
        <title>Comparative Genomics Reveals the Core Gene Toolbox for the Fungus-Insect Symbiosis.</title>
        <authorList>
            <person name="Wang Y."/>
            <person name="Stata M."/>
            <person name="Wang W."/>
            <person name="Stajich J.E."/>
            <person name="White M.M."/>
            <person name="Moncalvo J.M."/>
        </authorList>
    </citation>
    <scope>NUCLEOTIDE SEQUENCE [LARGE SCALE GENOMIC DNA]</scope>
    <source>
        <strain evidence="11 13">SC-DP-2</strain>
    </source>
</reference>
<dbReference type="GO" id="GO:0005789">
    <property type="term" value="C:endoplasmic reticulum membrane"/>
    <property type="evidence" value="ECO:0007669"/>
    <property type="project" value="UniProtKB-SubCell"/>
</dbReference>
<evidence type="ECO:0000313" key="11">
    <source>
        <dbReference type="EMBL" id="PVU98916.1"/>
    </source>
</evidence>
<evidence type="ECO:0000256" key="6">
    <source>
        <dbReference type="ARBA" id="ARBA00023136"/>
    </source>
</evidence>
<dbReference type="OrthoDB" id="1938156at2759"/>
<dbReference type="InterPro" id="IPR018124">
    <property type="entry name" value="Calret/calnex_CS"/>
</dbReference>
<dbReference type="AlphaFoldDB" id="A0A2T9Z301"/>
<keyword evidence="4 9" id="KW-0256">Endoplasmic reticulum</keyword>
<sequence length="603" mass="69653">MKVGYLFSVASLFCLAKVGHFCSAEEIDYANITPEIIKKYASNVTMDEFELFFPSHSLAPCIREYHPENAVLWEQFTEESFKKWVVSKAVKEENGMKIPKYPGVFSLEEPTVFKNMHDDLGLVLKTPAAHHAISRKFDKVFIPRGKPLVIQFEVKMQKPISCGGAYIKLLRGPPEKKEGEEETDVVDDTIKNFEEFDDKTPYTIMFGPDICDDKKVHFIINSYNPITKKFEEKQMTDRPQPRYDQLTHIYKLIVDLDNSYKIMIDNQVRKEGSLLTDFEPPINPPKEIDDPNDKKPDDWVEEKEIVDMNAVKPDDWDEDAPKYIEDKYALKPKDWNQDLPPTIPDPKAIKPQDWDDELDGTWEPPMIKNPACYKISGCGPYKYPLIKNPNYKGKWTPPMIRNPAYKGEWEPRKITNPDYFEIDFPCEFTPMAGVGIELWTMTPDILFDNIYIGTSEGEAVRLANEIWVKKYEKETEIENAIKFYETDKIARKEFKTVPPIYDLRHRARYYYYQYVGTLIDMFEITKESGVIAAVKEHPKASISTLAAVAYLAYLINSILYSIVSFIFVANSSAETPEADKDKSKKAKDSDKTVDEGKNHQKKD</sequence>
<dbReference type="FunFam" id="2.10.250.10:FF:000001">
    <property type="entry name" value="Calnexin homolog"/>
    <property type="match status" value="1"/>
</dbReference>
<dbReference type="GO" id="GO:0051082">
    <property type="term" value="F:unfolded protein binding"/>
    <property type="evidence" value="ECO:0007669"/>
    <property type="project" value="InterPro"/>
</dbReference>
<gene>
    <name evidence="12" type="ORF">BB560_001600</name>
    <name evidence="11" type="ORF">BB560_005581</name>
</gene>
<keyword evidence="7 9" id="KW-0143">Chaperone</keyword>
<dbReference type="InterPro" id="IPR013320">
    <property type="entry name" value="ConA-like_dom_sf"/>
</dbReference>
<dbReference type="Gene3D" id="2.10.250.10">
    <property type="entry name" value="Calreticulin/calnexin, P domain"/>
    <property type="match status" value="1"/>
</dbReference>
<dbReference type="InterPro" id="IPR009033">
    <property type="entry name" value="Calreticulin/calnexin_P_dom_sf"/>
</dbReference>
<dbReference type="STRING" id="133381.A0A2T9Z301"/>
<accession>A0A2T9Z301</accession>
<evidence type="ECO:0000256" key="9">
    <source>
        <dbReference type="RuleBase" id="RU362126"/>
    </source>
</evidence>
<dbReference type="SUPFAM" id="SSF49899">
    <property type="entry name" value="Concanavalin A-like lectins/glucanases"/>
    <property type="match status" value="2"/>
</dbReference>
<evidence type="ECO:0000256" key="2">
    <source>
        <dbReference type="ARBA" id="ARBA00010983"/>
    </source>
</evidence>
<proteinExistence type="inferred from homology"/>